<evidence type="ECO:0000256" key="2">
    <source>
        <dbReference type="ARBA" id="ARBA00023125"/>
    </source>
</evidence>
<dbReference type="Proteomes" id="UP000286931">
    <property type="component" value="Unassembled WGS sequence"/>
</dbReference>
<dbReference type="SMART" id="SM00345">
    <property type="entry name" value="HTH_GNTR"/>
    <property type="match status" value="1"/>
</dbReference>
<gene>
    <name evidence="5" type="ORF">EHYA_10002</name>
</gene>
<feature type="domain" description="HTH gntR-type" evidence="4">
    <location>
        <begin position="6"/>
        <end position="72"/>
    </location>
</feature>
<reference evidence="5 6" key="1">
    <citation type="submission" date="2018-12" db="EMBL/GenBank/DDBJ databases">
        <title>Draft genome sequence of Embleya hyalina NBRC 13850T.</title>
        <authorList>
            <person name="Komaki H."/>
            <person name="Hosoyama A."/>
            <person name="Kimura A."/>
            <person name="Ichikawa N."/>
            <person name="Tamura T."/>
        </authorList>
    </citation>
    <scope>NUCLEOTIDE SEQUENCE [LARGE SCALE GENOMIC DNA]</scope>
    <source>
        <strain evidence="5 6">NBRC 13850</strain>
    </source>
</reference>
<evidence type="ECO:0000313" key="5">
    <source>
        <dbReference type="EMBL" id="GCE02225.1"/>
    </source>
</evidence>
<protein>
    <submittedName>
        <fullName evidence="5">GntR family transcriptional regulator</fullName>
    </submittedName>
</protein>
<evidence type="ECO:0000256" key="3">
    <source>
        <dbReference type="ARBA" id="ARBA00023163"/>
    </source>
</evidence>
<keyword evidence="3" id="KW-0804">Transcription</keyword>
<dbReference type="InterPro" id="IPR050679">
    <property type="entry name" value="Bact_HTH_transcr_reg"/>
</dbReference>
<evidence type="ECO:0000259" key="4">
    <source>
        <dbReference type="PROSITE" id="PS50949"/>
    </source>
</evidence>
<dbReference type="PROSITE" id="PS50949">
    <property type="entry name" value="HTH_GNTR"/>
    <property type="match status" value="1"/>
</dbReference>
<dbReference type="Gene3D" id="1.10.10.10">
    <property type="entry name" value="Winged helix-like DNA-binding domain superfamily/Winged helix DNA-binding domain"/>
    <property type="match status" value="1"/>
</dbReference>
<evidence type="ECO:0000313" key="6">
    <source>
        <dbReference type="Proteomes" id="UP000286931"/>
    </source>
</evidence>
<dbReference type="InterPro" id="IPR011663">
    <property type="entry name" value="UTRA"/>
</dbReference>
<dbReference type="GO" id="GO:0003677">
    <property type="term" value="F:DNA binding"/>
    <property type="evidence" value="ECO:0007669"/>
    <property type="project" value="UniProtKB-KW"/>
</dbReference>
<dbReference type="SUPFAM" id="SSF46785">
    <property type="entry name" value="Winged helix' DNA-binding domain"/>
    <property type="match status" value="1"/>
</dbReference>
<keyword evidence="2" id="KW-0238">DNA-binding</keyword>
<dbReference type="InterPro" id="IPR028978">
    <property type="entry name" value="Chorismate_lyase_/UTRA_dom_sf"/>
</dbReference>
<dbReference type="Pfam" id="PF07702">
    <property type="entry name" value="UTRA"/>
    <property type="match status" value="1"/>
</dbReference>
<name>A0A401Z5V6_9ACTN</name>
<dbReference type="EMBL" id="BIFH01000059">
    <property type="protein sequence ID" value="GCE02225.1"/>
    <property type="molecule type" value="Genomic_DNA"/>
</dbReference>
<keyword evidence="6" id="KW-1185">Reference proteome</keyword>
<dbReference type="InterPro" id="IPR036388">
    <property type="entry name" value="WH-like_DNA-bd_sf"/>
</dbReference>
<comment type="caution">
    <text evidence="5">The sequence shown here is derived from an EMBL/GenBank/DDBJ whole genome shotgun (WGS) entry which is preliminary data.</text>
</comment>
<organism evidence="5 6">
    <name type="scientific">Embleya hyalina</name>
    <dbReference type="NCBI Taxonomy" id="516124"/>
    <lineage>
        <taxon>Bacteria</taxon>
        <taxon>Bacillati</taxon>
        <taxon>Actinomycetota</taxon>
        <taxon>Actinomycetes</taxon>
        <taxon>Kitasatosporales</taxon>
        <taxon>Streptomycetaceae</taxon>
        <taxon>Embleya</taxon>
    </lineage>
</organism>
<dbReference type="PANTHER" id="PTHR44846">
    <property type="entry name" value="MANNOSYL-D-GLYCERATE TRANSPORT/METABOLISM SYSTEM REPRESSOR MNGR-RELATED"/>
    <property type="match status" value="1"/>
</dbReference>
<dbReference type="PRINTS" id="PR00035">
    <property type="entry name" value="HTHGNTR"/>
</dbReference>
<evidence type="ECO:0000256" key="1">
    <source>
        <dbReference type="ARBA" id="ARBA00023015"/>
    </source>
</evidence>
<dbReference type="Pfam" id="PF00392">
    <property type="entry name" value="GntR"/>
    <property type="match status" value="1"/>
</dbReference>
<dbReference type="CDD" id="cd07377">
    <property type="entry name" value="WHTH_GntR"/>
    <property type="match status" value="1"/>
</dbReference>
<dbReference type="AlphaFoldDB" id="A0A401Z5V6"/>
<dbReference type="InterPro" id="IPR000524">
    <property type="entry name" value="Tscrpt_reg_HTH_GntR"/>
</dbReference>
<dbReference type="InterPro" id="IPR036390">
    <property type="entry name" value="WH_DNA-bd_sf"/>
</dbReference>
<dbReference type="PANTHER" id="PTHR44846:SF1">
    <property type="entry name" value="MANNOSYL-D-GLYCERATE TRANSPORT_METABOLISM SYSTEM REPRESSOR MNGR-RELATED"/>
    <property type="match status" value="1"/>
</dbReference>
<sequence length="234" mass="25612">MARGGMPRHEAVERHIRSRIAGLRPGDPLESDAELCELFRVSRMTVRQATQRLVAEGAIYRVSGVGTFVGEPRVHRQMGRLRSFTEEMALRGMTVSSEVLAARLRPGTPDEVAELRLPPKSNVVQVRRIRRAGGEPMAIEDVALPPHCAWLLDVDLAEGSLHRALTDHGLAPVRATGTQVAAIADAEDARLLHIAPGAPVFVERRLVGTASGDPIERTESRYAGARFVFHIELT</sequence>
<dbReference type="SMART" id="SM00866">
    <property type="entry name" value="UTRA"/>
    <property type="match status" value="1"/>
</dbReference>
<dbReference type="GO" id="GO:0003700">
    <property type="term" value="F:DNA-binding transcription factor activity"/>
    <property type="evidence" value="ECO:0007669"/>
    <property type="project" value="InterPro"/>
</dbReference>
<dbReference type="Gene3D" id="3.40.1410.10">
    <property type="entry name" value="Chorismate lyase-like"/>
    <property type="match status" value="1"/>
</dbReference>
<dbReference type="SUPFAM" id="SSF64288">
    <property type="entry name" value="Chorismate lyase-like"/>
    <property type="match status" value="1"/>
</dbReference>
<keyword evidence="1" id="KW-0805">Transcription regulation</keyword>
<accession>A0A401Z5V6</accession>
<dbReference type="GO" id="GO:0045892">
    <property type="term" value="P:negative regulation of DNA-templated transcription"/>
    <property type="evidence" value="ECO:0007669"/>
    <property type="project" value="TreeGrafter"/>
</dbReference>
<proteinExistence type="predicted"/>